<evidence type="ECO:0000256" key="10">
    <source>
        <dbReference type="ARBA" id="ARBA00022737"/>
    </source>
</evidence>
<evidence type="ECO:0000313" key="25">
    <source>
        <dbReference type="Proteomes" id="UP000546986"/>
    </source>
</evidence>
<dbReference type="Pfam" id="PF25390">
    <property type="entry name" value="WD40_RLD"/>
    <property type="match status" value="1"/>
</dbReference>
<keyword evidence="8" id="KW-0716">Sensory transduction</keyword>
<evidence type="ECO:0000256" key="3">
    <source>
        <dbReference type="ARBA" id="ARBA00004555"/>
    </source>
</evidence>
<keyword evidence="17" id="KW-0449">Lipoprotein</keyword>
<evidence type="ECO:0000256" key="11">
    <source>
        <dbReference type="ARBA" id="ARBA00022794"/>
    </source>
</evidence>
<evidence type="ECO:0000256" key="4">
    <source>
        <dbReference type="ARBA" id="ARBA00004611"/>
    </source>
</evidence>
<evidence type="ECO:0000256" key="14">
    <source>
        <dbReference type="ARBA" id="ARBA00023069"/>
    </source>
</evidence>
<keyword evidence="25" id="KW-1185">Reference proteome</keyword>
<dbReference type="Proteomes" id="UP000546986">
    <property type="component" value="Unassembled WGS sequence"/>
</dbReference>
<feature type="compositionally biased region" description="Polar residues" evidence="22">
    <location>
        <begin position="689"/>
        <end position="705"/>
    </location>
</feature>
<keyword evidence="14" id="KW-0969">Cilium</keyword>
<dbReference type="GO" id="GO:0007601">
    <property type="term" value="P:visual perception"/>
    <property type="evidence" value="ECO:0007669"/>
    <property type="project" value="UniProtKB-KW"/>
</dbReference>
<dbReference type="GO" id="GO:0005813">
    <property type="term" value="C:centrosome"/>
    <property type="evidence" value="ECO:0007669"/>
    <property type="project" value="UniProtKB-SubCell"/>
</dbReference>
<feature type="compositionally biased region" description="Basic and acidic residues" evidence="22">
    <location>
        <begin position="563"/>
        <end position="584"/>
    </location>
</feature>
<evidence type="ECO:0000256" key="22">
    <source>
        <dbReference type="SAM" id="MobiDB-lite"/>
    </source>
</evidence>
<evidence type="ECO:0000256" key="16">
    <source>
        <dbReference type="ARBA" id="ARBA00023273"/>
    </source>
</evidence>
<dbReference type="GO" id="GO:0030030">
    <property type="term" value="P:cell projection organization"/>
    <property type="evidence" value="ECO:0007669"/>
    <property type="project" value="UniProtKB-KW"/>
</dbReference>
<evidence type="ECO:0000256" key="9">
    <source>
        <dbReference type="ARBA" id="ARBA00022658"/>
    </source>
</evidence>
<dbReference type="GO" id="GO:0005929">
    <property type="term" value="C:cilium"/>
    <property type="evidence" value="ECO:0007669"/>
    <property type="project" value="UniProtKB-ARBA"/>
</dbReference>
<feature type="compositionally biased region" description="Polar residues" evidence="22">
    <location>
        <begin position="646"/>
        <end position="655"/>
    </location>
</feature>
<dbReference type="PROSITE" id="PS00626">
    <property type="entry name" value="RCC1_2"/>
    <property type="match status" value="3"/>
</dbReference>
<feature type="region of interest" description="Disordered" evidence="22">
    <location>
        <begin position="513"/>
        <end position="705"/>
    </location>
</feature>
<accession>A0A7L1QUR5</accession>
<evidence type="ECO:0000313" key="24">
    <source>
        <dbReference type="EMBL" id="NXO28441.1"/>
    </source>
</evidence>
<feature type="region of interest" description="Disordered" evidence="22">
    <location>
        <begin position="443"/>
        <end position="491"/>
    </location>
</feature>
<keyword evidence="10" id="KW-0677">Repeat</keyword>
<feature type="repeat" description="RCC1" evidence="21">
    <location>
        <begin position="99"/>
        <end position="151"/>
    </location>
</feature>
<comment type="subcellular location">
    <subcellularLocation>
        <location evidence="1">Cytoplasm</location>
        <location evidence="1">Cytoskeleton</location>
        <location evidence="1">Cilium basal body</location>
    </subcellularLocation>
    <subcellularLocation>
        <location evidence="4">Cytoplasm</location>
        <location evidence="4">Cytoskeleton</location>
        <location evidence="4">Flagellum axoneme</location>
    </subcellularLocation>
    <subcellularLocation>
        <location evidence="2">Cytoplasm</location>
        <location evidence="2">Cytoskeleton</location>
        <location evidence="2">Microtubule organizing center</location>
        <location evidence="2">Centrosome</location>
    </subcellularLocation>
    <subcellularLocation>
        <location evidence="3">Golgi apparatus</location>
    </subcellularLocation>
</comment>
<keyword evidence="19" id="KW-0844">Vision</keyword>
<dbReference type="AlphaFoldDB" id="A0A7L1QUR5"/>
<evidence type="ECO:0000256" key="20">
    <source>
        <dbReference type="ARBA" id="ARBA00073293"/>
    </source>
</evidence>
<dbReference type="InterPro" id="IPR051625">
    <property type="entry name" value="Signaling_Regulatory_Domain"/>
</dbReference>
<feature type="non-terminal residue" evidence="24">
    <location>
        <position position="705"/>
    </location>
</feature>
<dbReference type="PANTHER" id="PTHR22872:SF9">
    <property type="entry name" value="X-LINKED RETINITIS PIGMENTOSA GTPASE REGULATOR"/>
    <property type="match status" value="1"/>
</dbReference>
<feature type="repeat" description="RCC1" evidence="21">
    <location>
        <begin position="202"/>
        <end position="254"/>
    </location>
</feature>
<feature type="compositionally biased region" description="Acidic residues" evidence="22">
    <location>
        <begin position="525"/>
        <end position="547"/>
    </location>
</feature>
<proteinExistence type="predicted"/>
<evidence type="ECO:0000256" key="13">
    <source>
        <dbReference type="ARBA" id="ARBA00023034"/>
    </source>
</evidence>
<feature type="domain" description="RCC1-like" evidence="23">
    <location>
        <begin position="24"/>
        <end position="356"/>
    </location>
</feature>
<evidence type="ECO:0000256" key="2">
    <source>
        <dbReference type="ARBA" id="ARBA00004300"/>
    </source>
</evidence>
<feature type="non-terminal residue" evidence="24">
    <location>
        <position position="1"/>
    </location>
</feature>
<keyword evidence="12" id="KW-0282">Flagellum</keyword>
<keyword evidence="9" id="KW-0344">Guanine-nucleotide releasing factor</keyword>
<sequence length="705" mass="77740">VSESGAVFTFGKSKFAEDIPSKFWFKNDKPVLISCGDEHTAIITGKGKLYMFGSNDWGQLGLGSKTTVSKPTCVKALKPEKPKLAVCGRNHTLVYTEKGNVYAAGGNSEGQLGLGDTEERTTFHLISFFTNQHKIKQLSAGSYTSAAVTEDGQLFVWGDNSEGQIGLANEASVSVPCKVDIGKPVSFISCGYYHSALITGEGELYTFGEPVNGKLGLFPEQLKNNRVPQPVLGIMEKVNKVACGGEHTVVLTETGVYTFGLGQYGQLGHGTFVFESSVPKPVKHLKRHKICNIACGENHSAVIAENGLMFTFGDGRHGKLGFGEESFTNLFDPTLCYNFLKFTVLLVACGGCHMLVFAAPRPKGSEVILEDLYEPRLTATIPKMSGDFVLANTLQLSAARIRRRERERSPEQFARMAQTLPPMGENFLRSSLPVTSNTSPFWFSATSHPKSDSVRDGDHGKENNHQKDKTDEVSSEQDSDNENTDRNLGDTTDILNMTHAMKLNSGEWSLRLSPLQKQKEQNLSGDEEIDDDEEEEEETEEEVEEVEEVKGKEETEGDEAGEGTEKEEEKGEKIEDKKDRKPPEGEPSSSSSTLETGQTEETTQKETIAEQEKESTDNHTVNSSSENTDDQKTGRIAGKIKFSLFRQKSLTSQKNECSRNEDSSEKPLQSEEKEKENLSGEDSKDENQNHALENSSETVTNQNRR</sequence>
<dbReference type="SUPFAM" id="SSF50985">
    <property type="entry name" value="RCC1/BLIP-II"/>
    <property type="match status" value="1"/>
</dbReference>
<feature type="compositionally biased region" description="Acidic residues" evidence="22">
    <location>
        <begin position="473"/>
        <end position="482"/>
    </location>
</feature>
<protein>
    <recommendedName>
        <fullName evidence="20">X-linked retinitis pigmentosa GTPase regulator</fullName>
    </recommendedName>
</protein>
<evidence type="ECO:0000256" key="18">
    <source>
        <dbReference type="ARBA" id="ARBA00023289"/>
    </source>
</evidence>
<evidence type="ECO:0000256" key="21">
    <source>
        <dbReference type="PROSITE-ProRule" id="PRU00235"/>
    </source>
</evidence>
<evidence type="ECO:0000256" key="19">
    <source>
        <dbReference type="ARBA" id="ARBA00023305"/>
    </source>
</evidence>
<gene>
    <name evidence="24" type="primary">Rpgr</name>
    <name evidence="24" type="ORF">CISJUN_R09467</name>
</gene>
<feature type="repeat" description="RCC1" evidence="21">
    <location>
        <begin position="152"/>
        <end position="201"/>
    </location>
</feature>
<evidence type="ECO:0000256" key="7">
    <source>
        <dbReference type="ARBA" id="ARBA00022553"/>
    </source>
</evidence>
<dbReference type="PRINTS" id="PR00633">
    <property type="entry name" value="RCCNDNSATION"/>
</dbReference>
<reference evidence="24 25" key="1">
    <citation type="submission" date="2019-09" db="EMBL/GenBank/DDBJ databases">
        <title>Bird 10,000 Genomes (B10K) Project - Family phase.</title>
        <authorList>
            <person name="Zhang G."/>
        </authorList>
    </citation>
    <scope>NUCLEOTIDE SEQUENCE [LARGE SCALE GENOMIC DNA]</scope>
    <source>
        <strain evidence="24">B10K-DU-002-30</strain>
        <tissue evidence="24">Muscle</tissue>
    </source>
</reference>
<evidence type="ECO:0000256" key="5">
    <source>
        <dbReference type="ARBA" id="ARBA00022481"/>
    </source>
</evidence>
<keyword evidence="18" id="KW-0636">Prenylation</keyword>
<dbReference type="Gene3D" id="2.130.10.30">
    <property type="entry name" value="Regulator of chromosome condensation 1/beta-lactamase-inhibitor protein II"/>
    <property type="match status" value="1"/>
</dbReference>
<evidence type="ECO:0000256" key="6">
    <source>
        <dbReference type="ARBA" id="ARBA00022490"/>
    </source>
</evidence>
<keyword evidence="6" id="KW-0963">Cytoplasm</keyword>
<evidence type="ECO:0000256" key="8">
    <source>
        <dbReference type="ARBA" id="ARBA00022606"/>
    </source>
</evidence>
<name>A0A7L1QUR5_9PASS</name>
<evidence type="ECO:0000256" key="1">
    <source>
        <dbReference type="ARBA" id="ARBA00004120"/>
    </source>
</evidence>
<comment type="caution">
    <text evidence="24">The sequence shown here is derived from an EMBL/GenBank/DDBJ whole genome shotgun (WGS) entry which is preliminary data.</text>
</comment>
<feature type="compositionally biased region" description="Low complexity" evidence="22">
    <location>
        <begin position="586"/>
        <end position="601"/>
    </location>
</feature>
<dbReference type="InterPro" id="IPR058923">
    <property type="entry name" value="RCC1-like_dom"/>
</dbReference>
<evidence type="ECO:0000256" key="12">
    <source>
        <dbReference type="ARBA" id="ARBA00022846"/>
    </source>
</evidence>
<keyword evidence="16" id="KW-0966">Cell projection</keyword>
<evidence type="ECO:0000256" key="17">
    <source>
        <dbReference type="ARBA" id="ARBA00023288"/>
    </source>
</evidence>
<dbReference type="PANTHER" id="PTHR22872">
    <property type="entry name" value="BTK-BINDING PROTEIN-RELATED"/>
    <property type="match status" value="1"/>
</dbReference>
<feature type="repeat" description="RCC1" evidence="21">
    <location>
        <begin position="307"/>
        <end position="360"/>
    </location>
</feature>
<dbReference type="GO" id="GO:0005794">
    <property type="term" value="C:Golgi apparatus"/>
    <property type="evidence" value="ECO:0007669"/>
    <property type="project" value="UniProtKB-SubCell"/>
</dbReference>
<dbReference type="EMBL" id="VXBR01008347">
    <property type="protein sequence ID" value="NXO28441.1"/>
    <property type="molecule type" value="Genomic_DNA"/>
</dbReference>
<feature type="repeat" description="RCC1" evidence="21">
    <location>
        <begin position="254"/>
        <end position="306"/>
    </location>
</feature>
<feature type="compositionally biased region" description="Basic and acidic residues" evidence="22">
    <location>
        <begin position="656"/>
        <end position="688"/>
    </location>
</feature>
<keyword evidence="15" id="KW-0206">Cytoskeleton</keyword>
<keyword evidence="11" id="KW-0970">Cilium biogenesis/degradation</keyword>
<keyword evidence="5" id="KW-0488">Methylation</keyword>
<feature type="compositionally biased region" description="Basic and acidic residues" evidence="22">
    <location>
        <begin position="602"/>
        <end position="617"/>
    </location>
</feature>
<dbReference type="InterPro" id="IPR000408">
    <property type="entry name" value="Reg_chr_condens"/>
</dbReference>
<dbReference type="GO" id="GO:0005085">
    <property type="term" value="F:guanyl-nucleotide exchange factor activity"/>
    <property type="evidence" value="ECO:0007669"/>
    <property type="project" value="UniProtKB-KW"/>
</dbReference>
<keyword evidence="7" id="KW-0597">Phosphoprotein</keyword>
<evidence type="ECO:0000259" key="23">
    <source>
        <dbReference type="Pfam" id="PF25390"/>
    </source>
</evidence>
<evidence type="ECO:0000256" key="15">
    <source>
        <dbReference type="ARBA" id="ARBA00023212"/>
    </source>
</evidence>
<feature type="repeat" description="RCC1" evidence="21">
    <location>
        <begin position="47"/>
        <end position="98"/>
    </location>
</feature>
<dbReference type="FunFam" id="2.130.10.30:FF:000013">
    <property type="entry name" value="Retinitis pigmentosa GTPase regulator isoform 1"/>
    <property type="match status" value="1"/>
</dbReference>
<keyword evidence="13" id="KW-0333">Golgi apparatus</keyword>
<dbReference type="InterPro" id="IPR009091">
    <property type="entry name" value="RCC1/BLIP-II"/>
</dbReference>
<organism evidence="24 25">
    <name type="scientific">Cisticola juncidis</name>
    <dbReference type="NCBI Taxonomy" id="52622"/>
    <lineage>
        <taxon>Eukaryota</taxon>
        <taxon>Metazoa</taxon>
        <taxon>Chordata</taxon>
        <taxon>Craniata</taxon>
        <taxon>Vertebrata</taxon>
        <taxon>Euteleostomi</taxon>
        <taxon>Archelosauria</taxon>
        <taxon>Archosauria</taxon>
        <taxon>Dinosauria</taxon>
        <taxon>Saurischia</taxon>
        <taxon>Theropoda</taxon>
        <taxon>Coelurosauria</taxon>
        <taxon>Aves</taxon>
        <taxon>Neognathae</taxon>
        <taxon>Neoaves</taxon>
        <taxon>Telluraves</taxon>
        <taxon>Australaves</taxon>
        <taxon>Passeriformes</taxon>
        <taxon>Sylvioidea</taxon>
        <taxon>Cisticolidae</taxon>
        <taxon>Cisticola</taxon>
    </lineage>
</organism>
<feature type="compositionally biased region" description="Basic and acidic residues" evidence="22">
    <location>
        <begin position="449"/>
        <end position="472"/>
    </location>
</feature>
<dbReference type="PROSITE" id="PS50012">
    <property type="entry name" value="RCC1_3"/>
    <property type="match status" value="6"/>
</dbReference>